<proteinExistence type="predicted"/>
<dbReference type="OMA" id="EVXNARI"/>
<keyword evidence="5" id="KW-0966">Cell projection</keyword>
<evidence type="ECO:0000313" key="8">
    <source>
        <dbReference type="Proteomes" id="UP000014500"/>
    </source>
</evidence>
<organism evidence="7 8">
    <name type="scientific">Strigamia maritima</name>
    <name type="common">European centipede</name>
    <name type="synonym">Geophilus maritimus</name>
    <dbReference type="NCBI Taxonomy" id="126957"/>
    <lineage>
        <taxon>Eukaryota</taxon>
        <taxon>Metazoa</taxon>
        <taxon>Ecdysozoa</taxon>
        <taxon>Arthropoda</taxon>
        <taxon>Myriapoda</taxon>
        <taxon>Chilopoda</taxon>
        <taxon>Pleurostigmophora</taxon>
        <taxon>Geophilomorpha</taxon>
        <taxon>Linotaeniidae</taxon>
        <taxon>Strigamia</taxon>
    </lineage>
</organism>
<sequence length="469" mass="52665">MNKESSKKKSSRDTSTTTTRNTSSGFSAESLEEFYKAKAFLMKVSTLANVYDLLKELIGKILEGRPDNVVDYVEEMSVWLKKSRLQYREDTLLDSVEMSSKYLQATKDKRLFHGGAGDISRSAEDEESTEGGIIESVTNLDELSALIPNLQNHFFFLEQAGITLNRNEGESDDDESENFFETPRSVIDSLAIQVEKIFDDEEDSSSLPSPKPKPVPTLVVPSEPFRVLSYPPFPGQEIHLLRAQIAQISASTHISPNGYYDVLPEDNFTIGENLNYERIPVANLVENYPNNWVHHSHYLLLQGRCTWAKPEYQLATVNRDDEEEEDVVAGVGEWFPELIEEEMEPETGPPLLSTLADDSIPEDFPLWTAHMSPTAFPNHAVAVMKSLLWPGAYAITQDRELANVYIGYGTKYATSLYNPAPPPPIMNEYPADDIELLEAMDPSPEEEAVFKQTAEGSFVENAEEEEEVS</sequence>
<feature type="region of interest" description="Disordered" evidence="6">
    <location>
        <begin position="1"/>
        <end position="24"/>
    </location>
</feature>
<dbReference type="GO" id="GO:0001534">
    <property type="term" value="C:radial spoke"/>
    <property type="evidence" value="ECO:0007669"/>
    <property type="project" value="InterPro"/>
</dbReference>
<keyword evidence="8" id="KW-1185">Reference proteome</keyword>
<evidence type="ECO:0000256" key="4">
    <source>
        <dbReference type="ARBA" id="ARBA00023212"/>
    </source>
</evidence>
<keyword evidence="3" id="KW-0969">Cilium</keyword>
<feature type="compositionally biased region" description="Low complexity" evidence="6">
    <location>
        <begin position="13"/>
        <end position="24"/>
    </location>
</feature>
<dbReference type="CDD" id="cd22963">
    <property type="entry name" value="DD_CrRSP4-like"/>
    <property type="match status" value="1"/>
</dbReference>
<dbReference type="EMBL" id="AFFK01023061">
    <property type="status" value="NOT_ANNOTATED_CDS"/>
    <property type="molecule type" value="Genomic_DNA"/>
</dbReference>
<evidence type="ECO:0000256" key="2">
    <source>
        <dbReference type="ARBA" id="ARBA00022490"/>
    </source>
</evidence>
<reference evidence="7" key="2">
    <citation type="submission" date="2015-02" db="UniProtKB">
        <authorList>
            <consortium name="EnsemblMetazoa"/>
        </authorList>
    </citation>
    <scope>IDENTIFICATION</scope>
</reference>
<dbReference type="AlphaFoldDB" id="T1JCU0"/>
<protein>
    <submittedName>
        <fullName evidence="7">Uncharacterized protein</fullName>
    </submittedName>
</protein>
<evidence type="ECO:0000313" key="7">
    <source>
        <dbReference type="EnsemblMetazoa" id="SMAR011610-PA"/>
    </source>
</evidence>
<keyword evidence="2" id="KW-0963">Cytoplasm</keyword>
<dbReference type="GO" id="GO:0060294">
    <property type="term" value="P:cilium movement involved in cell motility"/>
    <property type="evidence" value="ECO:0007669"/>
    <property type="project" value="InterPro"/>
</dbReference>
<comment type="subcellular location">
    <subcellularLocation>
        <location evidence="1">Cytoplasm</location>
        <location evidence="1">Cytoskeleton</location>
        <location evidence="1">Cilium axoneme</location>
    </subcellularLocation>
</comment>
<dbReference type="Pfam" id="PF04712">
    <property type="entry name" value="Radial_spoke"/>
    <property type="match status" value="2"/>
</dbReference>
<dbReference type="EnsemblMetazoa" id="SMAR011610-RA">
    <property type="protein sequence ID" value="SMAR011610-PA"/>
    <property type="gene ID" value="SMAR011610"/>
</dbReference>
<dbReference type="Proteomes" id="UP000014500">
    <property type="component" value="Unassembled WGS sequence"/>
</dbReference>
<dbReference type="HOGENOM" id="CLU_021526_0_0_1"/>
<reference evidence="8" key="1">
    <citation type="submission" date="2011-05" db="EMBL/GenBank/DDBJ databases">
        <authorList>
            <person name="Richards S.R."/>
            <person name="Qu J."/>
            <person name="Jiang H."/>
            <person name="Jhangiani S.N."/>
            <person name="Agravi P."/>
            <person name="Goodspeed R."/>
            <person name="Gross S."/>
            <person name="Mandapat C."/>
            <person name="Jackson L."/>
            <person name="Mathew T."/>
            <person name="Pu L."/>
            <person name="Thornton R."/>
            <person name="Saada N."/>
            <person name="Wilczek-Boney K.B."/>
            <person name="Lee S."/>
            <person name="Kovar C."/>
            <person name="Wu Y."/>
            <person name="Scherer S.E."/>
            <person name="Worley K.C."/>
            <person name="Muzny D.M."/>
            <person name="Gibbs R."/>
        </authorList>
    </citation>
    <scope>NUCLEOTIDE SEQUENCE</scope>
    <source>
        <strain evidence="8">Brora</strain>
    </source>
</reference>
<dbReference type="eggNOG" id="ENOG502QSU4">
    <property type="taxonomic scope" value="Eukaryota"/>
</dbReference>
<keyword evidence="4" id="KW-0206">Cytoskeleton</keyword>
<evidence type="ECO:0000256" key="3">
    <source>
        <dbReference type="ARBA" id="ARBA00023069"/>
    </source>
</evidence>
<dbReference type="GO" id="GO:0035082">
    <property type="term" value="P:axoneme assembly"/>
    <property type="evidence" value="ECO:0007669"/>
    <property type="project" value="TreeGrafter"/>
</dbReference>
<evidence type="ECO:0000256" key="6">
    <source>
        <dbReference type="SAM" id="MobiDB-lite"/>
    </source>
</evidence>
<dbReference type="PANTHER" id="PTHR13159">
    <property type="entry name" value="RADIAL SPOKEHEAD-RELATED"/>
    <property type="match status" value="1"/>
</dbReference>
<name>T1JCU0_STRMM</name>
<dbReference type="PANTHER" id="PTHR13159:SF0">
    <property type="entry name" value="RADIAL SPOKE HEAD 6 HOMOLOG A"/>
    <property type="match status" value="1"/>
</dbReference>
<dbReference type="InterPro" id="IPR006802">
    <property type="entry name" value="Radial_spoke"/>
</dbReference>
<dbReference type="PhylomeDB" id="T1JCU0"/>
<evidence type="ECO:0000256" key="1">
    <source>
        <dbReference type="ARBA" id="ARBA00004430"/>
    </source>
</evidence>
<dbReference type="STRING" id="126957.T1JCU0"/>
<feature type="region of interest" description="Disordered" evidence="6">
    <location>
        <begin position="442"/>
        <end position="469"/>
    </location>
</feature>
<evidence type="ECO:0000256" key="5">
    <source>
        <dbReference type="ARBA" id="ARBA00023273"/>
    </source>
</evidence>
<accession>T1JCU0</accession>